<dbReference type="EMBL" id="GBRH01279577">
    <property type="protein sequence ID" value="JAD18318.1"/>
    <property type="molecule type" value="Transcribed_RNA"/>
</dbReference>
<proteinExistence type="predicted"/>
<evidence type="ECO:0000313" key="1">
    <source>
        <dbReference type="EMBL" id="JAD18318.1"/>
    </source>
</evidence>
<dbReference type="AlphaFoldDB" id="A0A0A8XZX7"/>
<sequence length="42" mass="4685">MACFFSEAPLLCLYYLVNNFSSSAQLHWYGSCKVLIIPGISP</sequence>
<reference evidence="1" key="2">
    <citation type="journal article" date="2015" name="Data Brief">
        <title>Shoot transcriptome of the giant reed, Arundo donax.</title>
        <authorList>
            <person name="Barrero R.A."/>
            <person name="Guerrero F.D."/>
            <person name="Moolhuijzen P."/>
            <person name="Goolsby J.A."/>
            <person name="Tidwell J."/>
            <person name="Bellgard S.E."/>
            <person name="Bellgard M.I."/>
        </authorList>
    </citation>
    <scope>NUCLEOTIDE SEQUENCE</scope>
    <source>
        <tissue evidence="1">Shoot tissue taken approximately 20 cm above the soil surface</tissue>
    </source>
</reference>
<protein>
    <submittedName>
        <fullName evidence="1">Uncharacterized protein</fullName>
    </submittedName>
</protein>
<organism evidence="1">
    <name type="scientific">Arundo donax</name>
    <name type="common">Giant reed</name>
    <name type="synonym">Donax arundinaceus</name>
    <dbReference type="NCBI Taxonomy" id="35708"/>
    <lineage>
        <taxon>Eukaryota</taxon>
        <taxon>Viridiplantae</taxon>
        <taxon>Streptophyta</taxon>
        <taxon>Embryophyta</taxon>
        <taxon>Tracheophyta</taxon>
        <taxon>Spermatophyta</taxon>
        <taxon>Magnoliopsida</taxon>
        <taxon>Liliopsida</taxon>
        <taxon>Poales</taxon>
        <taxon>Poaceae</taxon>
        <taxon>PACMAD clade</taxon>
        <taxon>Arundinoideae</taxon>
        <taxon>Arundineae</taxon>
        <taxon>Arundo</taxon>
    </lineage>
</organism>
<name>A0A0A8XZX7_ARUDO</name>
<reference evidence="1" key="1">
    <citation type="submission" date="2014-09" db="EMBL/GenBank/DDBJ databases">
        <authorList>
            <person name="Magalhaes I.L.F."/>
            <person name="Oliveira U."/>
            <person name="Santos F.R."/>
            <person name="Vidigal T.H.D.A."/>
            <person name="Brescovit A.D."/>
            <person name="Santos A.J."/>
        </authorList>
    </citation>
    <scope>NUCLEOTIDE SEQUENCE</scope>
    <source>
        <tissue evidence="1">Shoot tissue taken approximately 20 cm above the soil surface</tissue>
    </source>
</reference>
<accession>A0A0A8XZX7</accession>